<keyword evidence="2" id="KW-0472">Membrane</keyword>
<dbReference type="RefSeq" id="WP_027448838.1">
    <property type="nucleotide sequence ID" value="NZ_AVPF01000021.1"/>
</dbReference>
<proteinExistence type="predicted"/>
<gene>
    <name evidence="3" type="ORF">N783_08795</name>
</gene>
<dbReference type="AlphaFoldDB" id="A0A0A5GA64"/>
<dbReference type="PANTHER" id="PTHR40278">
    <property type="entry name" value="DNA UTILIZATION PROTEIN HOFN"/>
    <property type="match status" value="1"/>
</dbReference>
<reference evidence="3 4" key="1">
    <citation type="submission" date="2013-08" db="EMBL/GenBank/DDBJ databases">
        <authorList>
            <person name="Huang J."/>
            <person name="Wang G."/>
        </authorList>
    </citation>
    <scope>NUCLEOTIDE SEQUENCE [LARGE SCALE GENOMIC DNA]</scope>
    <source>
        <strain evidence="3 4">BH030004</strain>
    </source>
</reference>
<keyword evidence="2" id="KW-0812">Transmembrane</keyword>
<evidence type="ECO:0000313" key="3">
    <source>
        <dbReference type="EMBL" id="KGX88078.1"/>
    </source>
</evidence>
<evidence type="ECO:0000313" key="4">
    <source>
        <dbReference type="Proteomes" id="UP000030403"/>
    </source>
</evidence>
<protein>
    <recommendedName>
        <fullName evidence="5">Fimbrial protein</fullName>
    </recommendedName>
</protein>
<dbReference type="PANTHER" id="PTHR40278:SF1">
    <property type="entry name" value="DNA UTILIZATION PROTEIN HOFN"/>
    <property type="match status" value="1"/>
</dbReference>
<comment type="caution">
    <text evidence="3">The sequence shown here is derived from an EMBL/GenBank/DDBJ whole genome shotgun (WGS) entry which is preliminary data.</text>
</comment>
<keyword evidence="2" id="KW-1133">Transmembrane helix</keyword>
<keyword evidence="1" id="KW-0175">Coiled coil</keyword>
<feature type="coiled-coil region" evidence="1">
    <location>
        <begin position="42"/>
        <end position="91"/>
    </location>
</feature>
<sequence length="196" mass="23004">MTMIVEINLLEEKEKRNIVPFIIAFIGIILLLATVIAIGLQKQAIEAKQEDIQKEIQSVQKEQEEYQEILRDETQADRRQLQQAVDQVEVSIFPSVSLLERMISLLPERGYFERYIYTKDNNLQLIVRFDSLQEVAAYTNTLLQEDAIQNVELSNITTEQISEQYDPLEYRPRYIANYEVDIDEAKWKEEVDQDES</sequence>
<dbReference type="eggNOG" id="COG3166">
    <property type="taxonomic scope" value="Bacteria"/>
</dbReference>
<evidence type="ECO:0000256" key="1">
    <source>
        <dbReference type="SAM" id="Coils"/>
    </source>
</evidence>
<evidence type="ECO:0000256" key="2">
    <source>
        <dbReference type="SAM" id="Phobius"/>
    </source>
</evidence>
<feature type="transmembrane region" description="Helical" evidence="2">
    <location>
        <begin position="18"/>
        <end position="40"/>
    </location>
</feature>
<dbReference type="STRING" id="1385511.GCA_000425225_02383"/>
<dbReference type="Proteomes" id="UP000030403">
    <property type="component" value="Unassembled WGS sequence"/>
</dbReference>
<name>A0A0A5GA64_9BACI</name>
<accession>A0A0A5GA64</accession>
<evidence type="ECO:0008006" key="5">
    <source>
        <dbReference type="Google" id="ProtNLM"/>
    </source>
</evidence>
<dbReference type="OrthoDB" id="2971140at2"/>
<dbReference type="EMBL" id="AVPF01000021">
    <property type="protein sequence ID" value="KGX88078.1"/>
    <property type="molecule type" value="Genomic_DNA"/>
</dbReference>
<keyword evidence="4" id="KW-1185">Reference proteome</keyword>
<dbReference type="InterPro" id="IPR052534">
    <property type="entry name" value="Extracell_DNA_Util/SecSys_Comp"/>
</dbReference>
<organism evidence="3 4">
    <name type="scientific">Pontibacillus marinus BH030004 = DSM 16465</name>
    <dbReference type="NCBI Taxonomy" id="1385511"/>
    <lineage>
        <taxon>Bacteria</taxon>
        <taxon>Bacillati</taxon>
        <taxon>Bacillota</taxon>
        <taxon>Bacilli</taxon>
        <taxon>Bacillales</taxon>
        <taxon>Bacillaceae</taxon>
        <taxon>Pontibacillus</taxon>
    </lineage>
</organism>